<name>A0A256GCY6_9HYPH</name>
<gene>
    <name evidence="1" type="ORF">CEV34_5647</name>
</gene>
<dbReference type="Proteomes" id="UP000216188">
    <property type="component" value="Unassembled WGS sequence"/>
</dbReference>
<dbReference type="EMBL" id="NNRM01000024">
    <property type="protein sequence ID" value="OYR24987.1"/>
    <property type="molecule type" value="Genomic_DNA"/>
</dbReference>
<comment type="caution">
    <text evidence="1">The sequence shown here is derived from an EMBL/GenBank/DDBJ whole genome shotgun (WGS) entry which is preliminary data.</text>
</comment>
<dbReference type="RefSeq" id="WP_094543815.1">
    <property type="nucleotide sequence ID" value="NZ_JBHEEM010000037.1"/>
</dbReference>
<proteinExistence type="predicted"/>
<accession>A0A256GCY6</accession>
<protein>
    <submittedName>
        <fullName evidence="1">Phage tail sheath family protein</fullName>
    </submittedName>
</protein>
<reference evidence="1 2" key="1">
    <citation type="submission" date="2017-07" db="EMBL/GenBank/DDBJ databases">
        <title>Phylogenetic study on the rhizospheric bacterium Ochrobactrum sp. A44.</title>
        <authorList>
            <person name="Krzyzanowska D.M."/>
            <person name="Ossowicki A."/>
            <person name="Rajewska M."/>
            <person name="Maciag T."/>
            <person name="Kaczynski Z."/>
            <person name="Czerwicka M."/>
            <person name="Jafra S."/>
        </authorList>
    </citation>
    <scope>NUCLEOTIDE SEQUENCE [LARGE SCALE GENOMIC DNA]</scope>
    <source>
        <strain evidence="1 2">CCUG 30717</strain>
    </source>
</reference>
<keyword evidence="2" id="KW-1185">Reference proteome</keyword>
<organism evidence="1 2">
    <name type="scientific">Brucella pseudogrignonensis</name>
    <dbReference type="NCBI Taxonomy" id="419475"/>
    <lineage>
        <taxon>Bacteria</taxon>
        <taxon>Pseudomonadati</taxon>
        <taxon>Pseudomonadota</taxon>
        <taxon>Alphaproteobacteria</taxon>
        <taxon>Hyphomicrobiales</taxon>
        <taxon>Brucellaceae</taxon>
        <taxon>Brucella/Ochrobactrum group</taxon>
        <taxon>Brucella</taxon>
    </lineage>
</organism>
<dbReference type="AlphaFoldDB" id="A0A256GCY6"/>
<sequence length="498" mass="53685">MADFVFDEIPTDWRSPGTYLEVKPNYRNLGIFDYPVQNLIIGLRLATGTLQPGTITEVVRDTEGQALFGIGSIGAEQVKAFRKTNKTQSLFVMAIADDEDAVKASGTITFTGAVSQALVLRFRIAGQQVRFTAQSTATVAQLAASLAAAINENTSLPVTAAAAAGVVTVTSRHGGEVGNDIDLRVDIEAQPLPTGLNVAIAKMAGGSGNPDLTPALDVIANTWYTAIQQPFSDPTNMGVFADFLTNRFTAMSKLDAHGYVGRSGTFADLGTWGQLTNCPFLTAVGLNGSPTSSWVLSAAVMGLASFHLANDPARQLRSLVVPGVEAPSAADQFIETERDLLLRRGVSTFESLSDGSVTISRLITTYRKSNLNVDDEAWLDIMVPATLSRIRYDWNSYVSLLYPRAKLTDDEDSAAFATNVGDDEEPGSSVVTPRRMHASWAGRCRRYGDLVWIQNVEATIKQSAFQRSSSDKNRLESRQQINIVGNLMVLAGSLEFQV</sequence>
<evidence type="ECO:0000313" key="2">
    <source>
        <dbReference type="Proteomes" id="UP000216188"/>
    </source>
</evidence>
<evidence type="ECO:0000313" key="1">
    <source>
        <dbReference type="EMBL" id="OYR24987.1"/>
    </source>
</evidence>